<dbReference type="Gene3D" id="3.40.50.300">
    <property type="entry name" value="P-loop containing nucleotide triphosphate hydrolases"/>
    <property type="match status" value="1"/>
</dbReference>
<reference evidence="6 7" key="1">
    <citation type="journal article" date="2016" name="Mol. Biol. Evol.">
        <title>Comparative Genomics of Early-Diverging Mushroom-Forming Fungi Provides Insights into the Origins of Lignocellulose Decay Capabilities.</title>
        <authorList>
            <person name="Nagy L.G."/>
            <person name="Riley R."/>
            <person name="Tritt A."/>
            <person name="Adam C."/>
            <person name="Daum C."/>
            <person name="Floudas D."/>
            <person name="Sun H."/>
            <person name="Yadav J.S."/>
            <person name="Pangilinan J."/>
            <person name="Larsson K.H."/>
            <person name="Matsuura K."/>
            <person name="Barry K."/>
            <person name="Labutti K."/>
            <person name="Kuo R."/>
            <person name="Ohm R.A."/>
            <person name="Bhattacharya S.S."/>
            <person name="Shirouzu T."/>
            <person name="Yoshinaga Y."/>
            <person name="Martin F.M."/>
            <person name="Grigoriev I.V."/>
            <person name="Hibbett D.S."/>
        </authorList>
    </citation>
    <scope>NUCLEOTIDE SEQUENCE [LARGE SCALE GENOMIC DNA]</scope>
    <source>
        <strain evidence="6 7">HHB12029</strain>
    </source>
</reference>
<evidence type="ECO:0000259" key="5">
    <source>
        <dbReference type="PROSITE" id="PS51194"/>
    </source>
</evidence>
<feature type="region of interest" description="Disordered" evidence="4">
    <location>
        <begin position="872"/>
        <end position="894"/>
    </location>
</feature>
<dbReference type="Pfam" id="PF00271">
    <property type="entry name" value="Helicase_C"/>
    <property type="match status" value="1"/>
</dbReference>
<keyword evidence="1" id="KW-0547">Nucleotide-binding</keyword>
<dbReference type="SMART" id="SM00487">
    <property type="entry name" value="DEXDc"/>
    <property type="match status" value="1"/>
</dbReference>
<dbReference type="Proteomes" id="UP000077266">
    <property type="component" value="Unassembled WGS sequence"/>
</dbReference>
<dbReference type="InterPro" id="IPR049730">
    <property type="entry name" value="SNF2/RAD54-like_C"/>
</dbReference>
<evidence type="ECO:0000256" key="2">
    <source>
        <dbReference type="ARBA" id="ARBA00022801"/>
    </source>
</evidence>
<dbReference type="Gene3D" id="3.40.50.10810">
    <property type="entry name" value="Tandem AAA-ATPase domain"/>
    <property type="match status" value="1"/>
</dbReference>
<dbReference type="InterPro" id="IPR027417">
    <property type="entry name" value="P-loop_NTPase"/>
</dbReference>
<dbReference type="Pfam" id="PF00176">
    <property type="entry name" value="SNF2-rel_dom"/>
    <property type="match status" value="1"/>
</dbReference>
<dbReference type="GO" id="GO:0005524">
    <property type="term" value="F:ATP binding"/>
    <property type="evidence" value="ECO:0007669"/>
    <property type="project" value="UniProtKB-KW"/>
</dbReference>
<dbReference type="PROSITE" id="PS51194">
    <property type="entry name" value="HELICASE_CTER"/>
    <property type="match status" value="1"/>
</dbReference>
<dbReference type="OrthoDB" id="2801544at2759"/>
<dbReference type="GO" id="GO:0008094">
    <property type="term" value="F:ATP-dependent activity, acting on DNA"/>
    <property type="evidence" value="ECO:0007669"/>
    <property type="project" value="TreeGrafter"/>
</dbReference>
<feature type="domain" description="Helicase C-terminal" evidence="5">
    <location>
        <begin position="943"/>
        <end position="1099"/>
    </location>
</feature>
<evidence type="ECO:0000256" key="1">
    <source>
        <dbReference type="ARBA" id="ARBA00022741"/>
    </source>
</evidence>
<dbReference type="GO" id="GO:0005634">
    <property type="term" value="C:nucleus"/>
    <property type="evidence" value="ECO:0007669"/>
    <property type="project" value="TreeGrafter"/>
</dbReference>
<dbReference type="InParanoid" id="A0A165KEN7"/>
<dbReference type="CDD" id="cd18793">
    <property type="entry name" value="SF2_C_SNF"/>
    <property type="match status" value="1"/>
</dbReference>
<evidence type="ECO:0000313" key="7">
    <source>
        <dbReference type="Proteomes" id="UP000077266"/>
    </source>
</evidence>
<name>A0A165KEN7_EXIGL</name>
<protein>
    <recommendedName>
        <fullName evidence="5">Helicase C-terminal domain-containing protein</fullName>
    </recommendedName>
</protein>
<evidence type="ECO:0000256" key="3">
    <source>
        <dbReference type="ARBA" id="ARBA00022840"/>
    </source>
</evidence>
<sequence>MASTACPVCCTDCRGRVHAQAYDSPWLLSNYLQAGTVYIDCATPPVLPCTHEHASDGHHTASAPTLLPLAHMGSGPPDLLDAIIWLVHERFAAVTMTPIASRVRLRIYLIPHDLPKTSGALLRRGADVLSKAAEHLTQLLRCTSRRPVDWYGQTASPPTEADFFIHAERDNRTLSEIFSQLSSSAELPDDSLSSPPAGLRSQLYRYQEQTLARMLQLESGDNAVPDPTFLPVHSVLSETTFHIQPSTMTVRSSVPLFSPRRSGILCEDMGSGKSCILLALILATKGKLPRLDQECTLTTPVVTPVSVRRFPWIRDALSSPVPLSTDGAKGVPSLTNLMLDFMRLKFSRALTMDEENRLDSAGLLRPLLYNSPYYFSVPLPTFLHESRRSPRKGRKTIDESGPRKFYLASATLVVVPATLFKQWCLEIEKHCDDRALKCLRLSTKDDILPSPTRLGSYYDLILITHERFAAELKSAQGVGQPVDWNCSCPPLPQSDVPDCSCGTGLTPLVQCHWKRIVIDEGHSLSNSQTHLASLADLLRSDSVWVVSGTPTTNLIGLGFSESSKNDFYAVEETPLNEGDVLRGSTREERGDLAKLEGLLVNFLHLPQITQELGSYFFRKHVAAPFLRRVQREDGTWERRFGATRVMEQVMQQCMVRHRIEEIETEVGLPPATKEVVRLDLHPMAALTYNVILALVAGNAVDSDRRDQDYFFHSNNRGALNTVMQNLSQSLFWHADAQDLHTDMARHVKRSREILQKALDQGKDEDDVILSRAALSNLELAQNDLVWMPMMKRLQVFVPFSVTGLPEDLRSSWTMQQAEGPLPETCLSSDRTTYMHPDKLVALRSWIHGHPFDTLDGIAAHGKSLDQVDSAQLQKLEDSRKDRSSKAKKRKRQDGLEFKEQQKIVLGRKVAPSRSDAESLATVPCSSSSLLRNHPLRHVTVGASMSSKMNFVLREVLTHKEDKFLIFSSSPLSLAHMGEALSVARVSHLKIMSQVDPARWSGYAANFQSSDSCQCLLMEIKYGARGLNLTRANRIIFLEPVWRADEESQAVKRAHRIGQTKPISIKILAVRGTVEEAMISRRTILQHSAEQQPKSMLDETGMRSYIEASNPTFLDVGDQSKNSTNDLFEIPLLSVASEGDGEDENADSLPAPKRVRIVRFAD</sequence>
<dbReference type="InterPro" id="IPR001650">
    <property type="entry name" value="Helicase_C-like"/>
</dbReference>
<evidence type="ECO:0000313" key="6">
    <source>
        <dbReference type="EMBL" id="KZV96218.1"/>
    </source>
</evidence>
<dbReference type="InterPro" id="IPR050628">
    <property type="entry name" value="SNF2_RAD54_helicase_TF"/>
</dbReference>
<feature type="compositionally biased region" description="Basic and acidic residues" evidence="4">
    <location>
        <begin position="874"/>
        <end position="884"/>
    </location>
</feature>
<dbReference type="PANTHER" id="PTHR45626:SF51">
    <property type="entry name" value="SNF2-RELATED DOMAIN-CONTAINING PROTEIN"/>
    <property type="match status" value="1"/>
</dbReference>
<dbReference type="SUPFAM" id="SSF52540">
    <property type="entry name" value="P-loop containing nucleoside triphosphate hydrolases"/>
    <property type="match status" value="2"/>
</dbReference>
<dbReference type="STRING" id="1314781.A0A165KEN7"/>
<gene>
    <name evidence="6" type="ORF">EXIGLDRAFT_765592</name>
</gene>
<accession>A0A165KEN7</accession>
<dbReference type="InterPro" id="IPR038718">
    <property type="entry name" value="SNF2-like_sf"/>
</dbReference>
<dbReference type="GO" id="GO:0016787">
    <property type="term" value="F:hydrolase activity"/>
    <property type="evidence" value="ECO:0007669"/>
    <property type="project" value="UniProtKB-KW"/>
</dbReference>
<dbReference type="AlphaFoldDB" id="A0A165KEN7"/>
<dbReference type="PANTHER" id="PTHR45626">
    <property type="entry name" value="TRANSCRIPTION TERMINATION FACTOR 2-RELATED"/>
    <property type="match status" value="1"/>
</dbReference>
<proteinExistence type="predicted"/>
<evidence type="ECO:0000256" key="4">
    <source>
        <dbReference type="SAM" id="MobiDB-lite"/>
    </source>
</evidence>
<dbReference type="GO" id="GO:0006281">
    <property type="term" value="P:DNA repair"/>
    <property type="evidence" value="ECO:0007669"/>
    <property type="project" value="TreeGrafter"/>
</dbReference>
<keyword evidence="2" id="KW-0378">Hydrolase</keyword>
<keyword evidence="3" id="KW-0067">ATP-binding</keyword>
<dbReference type="EMBL" id="KV425946">
    <property type="protein sequence ID" value="KZV96218.1"/>
    <property type="molecule type" value="Genomic_DNA"/>
</dbReference>
<dbReference type="InterPro" id="IPR014001">
    <property type="entry name" value="Helicase_ATP-bd"/>
</dbReference>
<dbReference type="InterPro" id="IPR000330">
    <property type="entry name" value="SNF2_N"/>
</dbReference>
<keyword evidence="7" id="KW-1185">Reference proteome</keyword>
<organism evidence="6 7">
    <name type="scientific">Exidia glandulosa HHB12029</name>
    <dbReference type="NCBI Taxonomy" id="1314781"/>
    <lineage>
        <taxon>Eukaryota</taxon>
        <taxon>Fungi</taxon>
        <taxon>Dikarya</taxon>
        <taxon>Basidiomycota</taxon>
        <taxon>Agaricomycotina</taxon>
        <taxon>Agaricomycetes</taxon>
        <taxon>Auriculariales</taxon>
        <taxon>Exidiaceae</taxon>
        <taxon>Exidia</taxon>
    </lineage>
</organism>